<dbReference type="SMART" id="SM00421">
    <property type="entry name" value="HTH_LUXR"/>
    <property type="match status" value="1"/>
</dbReference>
<dbReference type="Pfam" id="PF00196">
    <property type="entry name" value="GerE"/>
    <property type="match status" value="1"/>
</dbReference>
<dbReference type="InterPro" id="IPR051677">
    <property type="entry name" value="AfsR-DnrI-RedD_regulator"/>
</dbReference>
<dbReference type="Proteomes" id="UP001602245">
    <property type="component" value="Unassembled WGS sequence"/>
</dbReference>
<sequence length="1169" mass="126080">MTAVEFRILGPVRALHGPADVELGGRQQRLVLALLLARAGSVVSVTELIDTIWDEEPPTSAINVVHRYIGALRRLVEPDLPVRTTGRYLIRQAAGYQLRVTEDTLDLLRFRALVARARQAGDPRLFLDALALWQGPCAAGLEPTSRTHPAFVAIAAEYSQAVRDAADTALRTGQVRLIMPALRQAAGQDPLDEALQARLLVALAAEGRQAEAVDLFRDVQRRLRDELGISPGAELLEAYERVLHQRTGLVVATRAATTVRPAMIGREAELSTLRNLLAEAGHGRGSTLLVHGTAGVGKSALLRAAGADAAERGFTVLSTAGVETERWFPFAALHLLLQPMSRLVDELPEAHRHALRGAFGGAESQPDAYRVAFALLELLADAADRQPILLLCDDLQWFDSPSREVLSFVARRTRDHAMLVVGAARTDNADWPIVMDQPTLHLGPLDRAPAAELLDVGAPGLPPPVRSLILERSAGNPLALVELPKAVQGNHERVHDLPLTTRLEVAFAARTDVASPGCRSFLLAMAAEPTAPLDRLLDLSSRLTGAPVTQEVLHEAVDAGLVVFADDRLEFRHPLMRSAVYKRASVADRLTVHRALAAVLPDNQERQLAHLAAATLGPDEELAGRLESFADAAQARGKVAAALPALSRAAGLVSDVRRRTGILVRAAELSSDLNDRDQARTLLARADMSVAGPIERARLMLVSDNAAFEPDEPSRRIQEMVEAAVAAYDDGGRDVAENLLWRAAARCFFHDGDARTRAGTAAVLERWGIDPASPLALTVRAYTEPYRYGAEVLARFEDIAPDPGNGRNLHILGTGVMALGDFSNASRWLAQAASAWREQGRLGLLARSLAGSWPRVYLGQLDQARSESEEGRLLAREAGEAIVWLGVTATAGLVAAMRGETAEAARLVAELRDGDLFGHMPFATVMAQQIDGLLALFEGHSFRAYGLLASTFDPADPHYHSVSRWRGAPDLADAAVAAGTAEHARDLLAELPELARGLPSEMMLMAQAYTTAVLAPGEEAERAYAEALTTLPAGCRLVRARLHLHRGRHLLGEHRRAEARELLRTARDEFDRLGASPWAEAARGELRAAGESSGRRLPNAGEQLSGQQMQIAVLASRGLSNREIAQRLFISHRTVDSHLNQILPRLGVAHRGQLAAALGTGADDSEDVA</sequence>
<dbReference type="Pfam" id="PF13191">
    <property type="entry name" value="AAA_16"/>
    <property type="match status" value="1"/>
</dbReference>
<name>A0ABW6W6G7_9ACTN</name>
<dbReference type="EMBL" id="JBIAZU010000001">
    <property type="protein sequence ID" value="MFF5288896.1"/>
    <property type="molecule type" value="Genomic_DNA"/>
</dbReference>
<evidence type="ECO:0000256" key="4">
    <source>
        <dbReference type="ARBA" id="ARBA00023163"/>
    </source>
</evidence>
<dbReference type="InterPro" id="IPR036388">
    <property type="entry name" value="WH-like_DNA-bd_sf"/>
</dbReference>
<dbReference type="InterPro" id="IPR005158">
    <property type="entry name" value="BTAD"/>
</dbReference>
<reference evidence="8 9" key="1">
    <citation type="submission" date="2024-10" db="EMBL/GenBank/DDBJ databases">
        <title>The Natural Products Discovery Center: Release of the First 8490 Sequenced Strains for Exploring Actinobacteria Biosynthetic Diversity.</title>
        <authorList>
            <person name="Kalkreuter E."/>
            <person name="Kautsar S.A."/>
            <person name="Yang D."/>
            <person name="Bader C.D."/>
            <person name="Teijaro C.N."/>
            <person name="Fluegel L."/>
            <person name="Davis C.M."/>
            <person name="Simpson J.R."/>
            <person name="Lauterbach L."/>
            <person name="Steele A.D."/>
            <person name="Gui C."/>
            <person name="Meng S."/>
            <person name="Li G."/>
            <person name="Viehrig K."/>
            <person name="Ye F."/>
            <person name="Su P."/>
            <person name="Kiefer A.F."/>
            <person name="Nichols A."/>
            <person name="Cepeda A.J."/>
            <person name="Yan W."/>
            <person name="Fan B."/>
            <person name="Jiang Y."/>
            <person name="Adhikari A."/>
            <person name="Zheng C.-J."/>
            <person name="Schuster L."/>
            <person name="Cowan T.M."/>
            <person name="Smanski M.J."/>
            <person name="Chevrette M.G."/>
            <person name="De Carvalho L.P.S."/>
            <person name="Shen B."/>
        </authorList>
    </citation>
    <scope>NUCLEOTIDE SEQUENCE [LARGE SCALE GENOMIC DNA]</scope>
    <source>
        <strain evidence="8 9">NPDC000087</strain>
    </source>
</reference>
<protein>
    <submittedName>
        <fullName evidence="8">AAA family ATPase</fullName>
    </submittedName>
</protein>
<evidence type="ECO:0000256" key="2">
    <source>
        <dbReference type="ARBA" id="ARBA00023015"/>
    </source>
</evidence>
<dbReference type="PANTHER" id="PTHR35807:SF1">
    <property type="entry name" value="TRANSCRIPTIONAL REGULATOR REDD"/>
    <property type="match status" value="1"/>
</dbReference>
<dbReference type="Pfam" id="PF03704">
    <property type="entry name" value="BTAD"/>
    <property type="match status" value="1"/>
</dbReference>
<dbReference type="Gene3D" id="1.10.10.10">
    <property type="entry name" value="Winged helix-like DNA-binding domain superfamily/Winged helix DNA-binding domain"/>
    <property type="match status" value="2"/>
</dbReference>
<evidence type="ECO:0000256" key="3">
    <source>
        <dbReference type="ARBA" id="ARBA00023125"/>
    </source>
</evidence>
<evidence type="ECO:0000313" key="8">
    <source>
        <dbReference type="EMBL" id="MFF5288896.1"/>
    </source>
</evidence>
<evidence type="ECO:0000256" key="1">
    <source>
        <dbReference type="ARBA" id="ARBA00005820"/>
    </source>
</evidence>
<dbReference type="SUPFAM" id="SSF46894">
    <property type="entry name" value="C-terminal effector domain of the bipartite response regulators"/>
    <property type="match status" value="2"/>
</dbReference>
<organism evidence="8 9">
    <name type="scientific">Paractinoplanes globisporus</name>
    <dbReference type="NCBI Taxonomy" id="113565"/>
    <lineage>
        <taxon>Bacteria</taxon>
        <taxon>Bacillati</taxon>
        <taxon>Actinomycetota</taxon>
        <taxon>Actinomycetes</taxon>
        <taxon>Micromonosporales</taxon>
        <taxon>Micromonosporaceae</taxon>
        <taxon>Paractinoplanes</taxon>
    </lineage>
</organism>
<dbReference type="SUPFAM" id="SSF48452">
    <property type="entry name" value="TPR-like"/>
    <property type="match status" value="1"/>
</dbReference>
<dbReference type="SMART" id="SM00862">
    <property type="entry name" value="Trans_reg_C"/>
    <property type="match status" value="1"/>
</dbReference>
<dbReference type="CDD" id="cd15831">
    <property type="entry name" value="BTAD"/>
    <property type="match status" value="1"/>
</dbReference>
<dbReference type="InterPro" id="IPR001867">
    <property type="entry name" value="OmpR/PhoB-type_DNA-bd"/>
</dbReference>
<dbReference type="PRINTS" id="PR00038">
    <property type="entry name" value="HTHLUXR"/>
</dbReference>
<dbReference type="Gene3D" id="1.25.40.10">
    <property type="entry name" value="Tetratricopeptide repeat domain"/>
    <property type="match status" value="1"/>
</dbReference>
<dbReference type="InterPro" id="IPR011990">
    <property type="entry name" value="TPR-like_helical_dom_sf"/>
</dbReference>
<dbReference type="PANTHER" id="PTHR35807">
    <property type="entry name" value="TRANSCRIPTIONAL REGULATOR REDD-RELATED"/>
    <property type="match status" value="1"/>
</dbReference>
<evidence type="ECO:0000259" key="6">
    <source>
        <dbReference type="PROSITE" id="PS50043"/>
    </source>
</evidence>
<keyword evidence="2" id="KW-0805">Transcription regulation</keyword>
<keyword evidence="4" id="KW-0804">Transcription</keyword>
<comment type="caution">
    <text evidence="8">The sequence shown here is derived from an EMBL/GenBank/DDBJ whole genome shotgun (WGS) entry which is preliminary data.</text>
</comment>
<dbReference type="InterPro" id="IPR016032">
    <property type="entry name" value="Sig_transdc_resp-reg_C-effctor"/>
</dbReference>
<accession>A0ABW6W6G7</accession>
<keyword evidence="9" id="KW-1185">Reference proteome</keyword>
<keyword evidence="3 5" id="KW-0238">DNA-binding</keyword>
<dbReference type="InterPro" id="IPR041664">
    <property type="entry name" value="AAA_16"/>
</dbReference>
<gene>
    <name evidence="8" type="ORF">ACFY35_05620</name>
</gene>
<feature type="domain" description="HTH luxR-type" evidence="6">
    <location>
        <begin position="1097"/>
        <end position="1162"/>
    </location>
</feature>
<dbReference type="Gene3D" id="3.40.50.300">
    <property type="entry name" value="P-loop containing nucleotide triphosphate hydrolases"/>
    <property type="match status" value="1"/>
</dbReference>
<dbReference type="InterPro" id="IPR027417">
    <property type="entry name" value="P-loop_NTPase"/>
</dbReference>
<evidence type="ECO:0000256" key="5">
    <source>
        <dbReference type="PROSITE-ProRule" id="PRU01091"/>
    </source>
</evidence>
<evidence type="ECO:0000259" key="7">
    <source>
        <dbReference type="PROSITE" id="PS51755"/>
    </source>
</evidence>
<dbReference type="Pfam" id="PF00486">
    <property type="entry name" value="Trans_reg_C"/>
    <property type="match status" value="1"/>
</dbReference>
<proteinExistence type="inferred from homology"/>
<dbReference type="SUPFAM" id="SSF52540">
    <property type="entry name" value="P-loop containing nucleoside triphosphate hydrolases"/>
    <property type="match status" value="1"/>
</dbReference>
<evidence type="ECO:0000313" key="9">
    <source>
        <dbReference type="Proteomes" id="UP001602245"/>
    </source>
</evidence>
<dbReference type="RefSeq" id="WP_020509243.1">
    <property type="nucleotide sequence ID" value="NZ_JBIAZU010000001.1"/>
</dbReference>
<feature type="DNA-binding region" description="OmpR/PhoB-type" evidence="5">
    <location>
        <begin position="1"/>
        <end position="100"/>
    </location>
</feature>
<feature type="domain" description="OmpR/PhoB-type" evidence="7">
    <location>
        <begin position="1"/>
        <end position="100"/>
    </location>
</feature>
<dbReference type="CDD" id="cd06170">
    <property type="entry name" value="LuxR_C_like"/>
    <property type="match status" value="1"/>
</dbReference>
<dbReference type="SMART" id="SM01043">
    <property type="entry name" value="BTAD"/>
    <property type="match status" value="1"/>
</dbReference>
<dbReference type="InterPro" id="IPR000792">
    <property type="entry name" value="Tscrpt_reg_LuxR_C"/>
</dbReference>
<comment type="similarity">
    <text evidence="1">Belongs to the AfsR/DnrI/RedD regulatory family.</text>
</comment>
<dbReference type="PROSITE" id="PS51755">
    <property type="entry name" value="OMPR_PHOB"/>
    <property type="match status" value="1"/>
</dbReference>
<dbReference type="PROSITE" id="PS50043">
    <property type="entry name" value="HTH_LUXR_2"/>
    <property type="match status" value="1"/>
</dbReference>